<evidence type="ECO:0000313" key="8">
    <source>
        <dbReference type="EMBL" id="PTM96218.1"/>
    </source>
</evidence>
<keyword evidence="3 6" id="KW-0479">Metal-binding</keyword>
<dbReference type="GO" id="GO:0006107">
    <property type="term" value="P:oxaloacetate metabolic process"/>
    <property type="evidence" value="ECO:0007669"/>
    <property type="project" value="TreeGrafter"/>
</dbReference>
<evidence type="ECO:0000256" key="2">
    <source>
        <dbReference type="ARBA" id="ARBA00005568"/>
    </source>
</evidence>
<name>A0A2T5BB56_MYCDI</name>
<gene>
    <name evidence="8" type="ORF">C7449_103232</name>
</gene>
<evidence type="ECO:0000256" key="6">
    <source>
        <dbReference type="PIRSR" id="PIRSR015582-2"/>
    </source>
</evidence>
<dbReference type="InterPro" id="IPR040442">
    <property type="entry name" value="Pyrv_kinase-like_dom_sf"/>
</dbReference>
<comment type="caution">
    <text evidence="8">The sequence shown here is derived from an EMBL/GenBank/DDBJ whole genome shotgun (WGS) entry which is preliminary data.</text>
</comment>
<keyword evidence="9" id="KW-1185">Reference proteome</keyword>
<accession>A0A2T5BB56</accession>
<evidence type="ECO:0000256" key="3">
    <source>
        <dbReference type="ARBA" id="ARBA00022723"/>
    </source>
</evidence>
<dbReference type="EMBL" id="PZZZ01000003">
    <property type="protein sequence ID" value="PTM96218.1"/>
    <property type="molecule type" value="Genomic_DNA"/>
</dbReference>
<evidence type="ECO:0000313" key="9">
    <source>
        <dbReference type="Proteomes" id="UP000241247"/>
    </source>
</evidence>
<dbReference type="InterPro" id="IPR005000">
    <property type="entry name" value="Aldolase/citrate-lyase_domain"/>
</dbReference>
<dbReference type="Pfam" id="PF03328">
    <property type="entry name" value="HpcH_HpaI"/>
    <property type="match status" value="1"/>
</dbReference>
<proteinExistence type="inferred from homology"/>
<comment type="similarity">
    <text evidence="2">Belongs to the HpcH/HpaI aldolase family.</text>
</comment>
<feature type="binding site" evidence="6">
    <location>
        <position position="134"/>
    </location>
    <ligand>
        <name>Mg(2+)</name>
        <dbReference type="ChEBI" id="CHEBI:18420"/>
    </ligand>
</feature>
<keyword evidence="4 6" id="KW-0460">Magnesium</keyword>
<dbReference type="Proteomes" id="UP000241247">
    <property type="component" value="Unassembled WGS sequence"/>
</dbReference>
<evidence type="ECO:0000256" key="5">
    <source>
        <dbReference type="PIRSR" id="PIRSR015582-1"/>
    </source>
</evidence>
<keyword evidence="8" id="KW-0456">Lyase</keyword>
<dbReference type="InterPro" id="IPR011206">
    <property type="entry name" value="Citrate_lyase_beta/mcl1/mcl2"/>
</dbReference>
<protein>
    <submittedName>
        <fullName evidence="8">Citrate lyase subunit beta/citryl-CoA lyase</fullName>
    </submittedName>
</protein>
<reference evidence="8 9" key="1">
    <citation type="submission" date="2018-04" db="EMBL/GenBank/DDBJ databases">
        <title>Genomic Encyclopedia of Type Strains, Phase IV (KMG-IV): sequencing the most valuable type-strain genomes for metagenomic binning, comparative biology and taxonomic classification.</title>
        <authorList>
            <person name="Goeker M."/>
        </authorList>
    </citation>
    <scope>NUCLEOTIDE SEQUENCE [LARGE SCALE GENOMIC DNA]</scope>
    <source>
        <strain evidence="8 9">DSM 7138</strain>
    </source>
</reference>
<feature type="binding site" evidence="5">
    <location>
        <position position="134"/>
    </location>
    <ligand>
        <name>substrate</name>
    </ligand>
</feature>
<dbReference type="AlphaFoldDB" id="A0A2T5BB56"/>
<dbReference type="PANTHER" id="PTHR32308:SF10">
    <property type="entry name" value="CITRATE LYASE SUBUNIT BETA"/>
    <property type="match status" value="1"/>
</dbReference>
<feature type="binding site" evidence="6">
    <location>
        <position position="165"/>
    </location>
    <ligand>
        <name>Mg(2+)</name>
        <dbReference type="ChEBI" id="CHEBI:18420"/>
    </ligand>
</feature>
<comment type="cofactor">
    <cofactor evidence="1">
        <name>Mg(2+)</name>
        <dbReference type="ChEBI" id="CHEBI:18420"/>
    </cofactor>
</comment>
<dbReference type="SUPFAM" id="SSF51621">
    <property type="entry name" value="Phosphoenolpyruvate/pyruvate domain"/>
    <property type="match status" value="1"/>
</dbReference>
<dbReference type="GO" id="GO:0000287">
    <property type="term" value="F:magnesium ion binding"/>
    <property type="evidence" value="ECO:0007669"/>
    <property type="project" value="TreeGrafter"/>
</dbReference>
<feature type="binding site" evidence="5">
    <location>
        <position position="76"/>
    </location>
    <ligand>
        <name>substrate</name>
    </ligand>
</feature>
<feature type="domain" description="HpcH/HpaI aldolase/citrate lyase" evidence="7">
    <location>
        <begin position="14"/>
        <end position="233"/>
    </location>
</feature>
<organism evidence="8 9">
    <name type="scientific">Mycoplana dimorpha</name>
    <dbReference type="NCBI Taxonomy" id="28320"/>
    <lineage>
        <taxon>Bacteria</taxon>
        <taxon>Pseudomonadati</taxon>
        <taxon>Pseudomonadota</taxon>
        <taxon>Alphaproteobacteria</taxon>
        <taxon>Hyphomicrobiales</taxon>
        <taxon>Rhizobiaceae</taxon>
        <taxon>Mycoplana</taxon>
    </lineage>
</organism>
<dbReference type="Gene3D" id="3.20.20.60">
    <property type="entry name" value="Phosphoenolpyruvate-binding domains"/>
    <property type="match status" value="1"/>
</dbReference>
<evidence type="ECO:0000256" key="1">
    <source>
        <dbReference type="ARBA" id="ARBA00001946"/>
    </source>
</evidence>
<dbReference type="InterPro" id="IPR015813">
    <property type="entry name" value="Pyrv/PenolPyrv_kinase-like_dom"/>
</dbReference>
<dbReference type="PIRSF" id="PIRSF015582">
    <property type="entry name" value="Cit_lyase_B"/>
    <property type="match status" value="1"/>
</dbReference>
<dbReference type="GO" id="GO:0016829">
    <property type="term" value="F:lyase activity"/>
    <property type="evidence" value="ECO:0007669"/>
    <property type="project" value="UniProtKB-KW"/>
</dbReference>
<dbReference type="PANTHER" id="PTHR32308">
    <property type="entry name" value="LYASE BETA SUBUNIT, PUTATIVE (AFU_ORTHOLOGUE AFUA_4G13030)-RELATED"/>
    <property type="match status" value="1"/>
</dbReference>
<sequence length="303" mass="32519">MDKPFQHHPLRLRRSLLSVPASNARALEKSSSLACDGVIFDLEDSVAPEKKADARAALVAHFAALDRTVPQERIVRINAFSGREGPADLEAVIACGPDAVLLPKVEEPQDVLAVADWLAERGAEETPRLWAMIETPAAILNLAGIAAVGRTRGGRLDCLVLGLNDLRLATGIADMPGRPFLVPLLMQAIVAGRAFGLDMIDSVYNGFTELDVFAAECEQGRQMGFDGKMLIHPAQIGPANRAFGVADAALAEARAIAAAFALPENTGKGAINLNGRMVERLHLDQARRLIARAELITQKENRT</sequence>
<evidence type="ECO:0000256" key="4">
    <source>
        <dbReference type="ARBA" id="ARBA00022842"/>
    </source>
</evidence>
<dbReference type="RefSeq" id="WP_108002291.1">
    <property type="nucleotide sequence ID" value="NZ_JBHEEX010000002.1"/>
</dbReference>
<dbReference type="OrthoDB" id="9800547at2"/>
<evidence type="ECO:0000259" key="7">
    <source>
        <dbReference type="Pfam" id="PF03328"/>
    </source>
</evidence>